<dbReference type="Proteomes" id="UP001056756">
    <property type="component" value="Chromosome"/>
</dbReference>
<dbReference type="PRINTS" id="PR00598">
    <property type="entry name" value="HTHMARR"/>
</dbReference>
<feature type="domain" description="HTH marR-type" evidence="4">
    <location>
        <begin position="9"/>
        <end position="141"/>
    </location>
</feature>
<accession>A0A9J6ZKP7</accession>
<sequence length="151" mass="17514">MEIQGKEPLMSVGFLLGATYRKVTALLMHRLKDFDITPEQWSVLYHVADDEGMIQKEIAARTFKDKPTVTRILHQLEHKGFIVRKEDNVDRRSVRIYATEQGRQLIADTTAIEESISDEVRACIGIESHDQLKQYLMELNSYFDKELETEV</sequence>
<evidence type="ECO:0000259" key="4">
    <source>
        <dbReference type="PROSITE" id="PS50995"/>
    </source>
</evidence>
<gene>
    <name evidence="5" type="ORF">NAG76_09390</name>
</gene>
<dbReference type="GO" id="GO:0006950">
    <property type="term" value="P:response to stress"/>
    <property type="evidence" value="ECO:0007669"/>
    <property type="project" value="TreeGrafter"/>
</dbReference>
<dbReference type="AlphaFoldDB" id="A0A9J6ZKP7"/>
<dbReference type="InterPro" id="IPR039422">
    <property type="entry name" value="MarR/SlyA-like"/>
</dbReference>
<evidence type="ECO:0000256" key="3">
    <source>
        <dbReference type="ARBA" id="ARBA00023163"/>
    </source>
</evidence>
<evidence type="ECO:0000313" key="5">
    <source>
        <dbReference type="EMBL" id="URN96408.1"/>
    </source>
</evidence>
<dbReference type="EMBL" id="CP097899">
    <property type="protein sequence ID" value="URN96408.1"/>
    <property type="molecule type" value="Genomic_DNA"/>
</dbReference>
<dbReference type="InterPro" id="IPR023187">
    <property type="entry name" value="Tscrpt_reg_MarR-type_CS"/>
</dbReference>
<dbReference type="Pfam" id="PF12802">
    <property type="entry name" value="MarR_2"/>
    <property type="match status" value="1"/>
</dbReference>
<dbReference type="GO" id="GO:0003700">
    <property type="term" value="F:DNA-binding transcription factor activity"/>
    <property type="evidence" value="ECO:0007669"/>
    <property type="project" value="InterPro"/>
</dbReference>
<dbReference type="PROSITE" id="PS01117">
    <property type="entry name" value="HTH_MARR_1"/>
    <property type="match status" value="1"/>
</dbReference>
<evidence type="ECO:0000256" key="2">
    <source>
        <dbReference type="ARBA" id="ARBA00023125"/>
    </source>
</evidence>
<keyword evidence="3" id="KW-0804">Transcription</keyword>
<dbReference type="InterPro" id="IPR036390">
    <property type="entry name" value="WH_DNA-bd_sf"/>
</dbReference>
<dbReference type="InterPro" id="IPR000835">
    <property type="entry name" value="HTH_MarR-typ"/>
</dbReference>
<dbReference type="KEGG" id="plig:NAG76_09390"/>
<dbReference type="Gene3D" id="1.10.10.10">
    <property type="entry name" value="Winged helix-like DNA-binding domain superfamily/Winged helix DNA-binding domain"/>
    <property type="match status" value="1"/>
</dbReference>
<protein>
    <submittedName>
        <fullName evidence="5">MarR family transcriptional regulator</fullName>
    </submittedName>
</protein>
<proteinExistence type="predicted"/>
<reference evidence="5" key="1">
    <citation type="submission" date="2022-05" db="EMBL/GenBank/DDBJ databases">
        <title>Novel bacterial taxa in a minimal lignocellulolytic consortium and its capacity to transform plastics disclosed by genome-resolved metagenomics.</title>
        <authorList>
            <person name="Rodriguez C.A.D."/>
            <person name="Diaz-Garcia L."/>
            <person name="Herrera K."/>
            <person name="Tarazona N.A."/>
            <person name="Sproer C."/>
            <person name="Overmann J."/>
            <person name="Jimenez D.J."/>
        </authorList>
    </citation>
    <scope>NUCLEOTIDE SEQUENCE</scope>
    <source>
        <strain evidence="5">MAG5</strain>
    </source>
</reference>
<dbReference type="PANTHER" id="PTHR33164:SF64">
    <property type="entry name" value="TRANSCRIPTIONAL REGULATOR SLYA"/>
    <property type="match status" value="1"/>
</dbReference>
<dbReference type="GO" id="GO:0003677">
    <property type="term" value="F:DNA binding"/>
    <property type="evidence" value="ECO:0007669"/>
    <property type="project" value="UniProtKB-KW"/>
</dbReference>
<dbReference type="SMART" id="SM00347">
    <property type="entry name" value="HTH_MARR"/>
    <property type="match status" value="1"/>
</dbReference>
<dbReference type="PROSITE" id="PS50995">
    <property type="entry name" value="HTH_MARR_2"/>
    <property type="match status" value="1"/>
</dbReference>
<dbReference type="PANTHER" id="PTHR33164">
    <property type="entry name" value="TRANSCRIPTIONAL REGULATOR, MARR FAMILY"/>
    <property type="match status" value="1"/>
</dbReference>
<organism evidence="5 6">
    <name type="scientific">Candidatus Pristimantibacillus lignocellulolyticus</name>
    <dbReference type="NCBI Taxonomy" id="2994561"/>
    <lineage>
        <taxon>Bacteria</taxon>
        <taxon>Bacillati</taxon>
        <taxon>Bacillota</taxon>
        <taxon>Bacilli</taxon>
        <taxon>Bacillales</taxon>
        <taxon>Paenibacillaceae</taxon>
        <taxon>Candidatus Pristimantibacillus</taxon>
    </lineage>
</organism>
<dbReference type="SUPFAM" id="SSF46785">
    <property type="entry name" value="Winged helix' DNA-binding domain"/>
    <property type="match status" value="1"/>
</dbReference>
<evidence type="ECO:0000256" key="1">
    <source>
        <dbReference type="ARBA" id="ARBA00023015"/>
    </source>
</evidence>
<keyword evidence="2" id="KW-0238">DNA-binding</keyword>
<name>A0A9J6ZKP7_9BACL</name>
<evidence type="ECO:0000313" key="6">
    <source>
        <dbReference type="Proteomes" id="UP001056756"/>
    </source>
</evidence>
<dbReference type="InterPro" id="IPR036388">
    <property type="entry name" value="WH-like_DNA-bd_sf"/>
</dbReference>
<keyword evidence="1" id="KW-0805">Transcription regulation</keyword>